<dbReference type="Proteomes" id="UP000194309">
    <property type="component" value="Chromosome"/>
</dbReference>
<dbReference type="STRING" id="1660064.CIGN_1218"/>
<accession>A0A381DA89</accession>
<organism evidence="1 2">
    <name type="scientific">Campylobacter devanensis</name>
    <dbReference type="NCBI Taxonomy" id="3161138"/>
    <lineage>
        <taxon>Bacteria</taxon>
        <taxon>Pseudomonadati</taxon>
        <taxon>Campylobacterota</taxon>
        <taxon>Epsilonproteobacteria</taxon>
        <taxon>Campylobacterales</taxon>
        <taxon>Campylobacteraceae</taxon>
        <taxon>Campylobacter</taxon>
    </lineage>
</organism>
<evidence type="ECO:0000313" key="1">
    <source>
        <dbReference type="EMBL" id="ARQ99480.1"/>
    </source>
</evidence>
<dbReference type="AlphaFoldDB" id="A0A1X9STC4"/>
<sequence>MRQISLNIASKDFNITLDDEFADYFEEELRHYLDDKNLLTIKALLTAFIQKCYENYEQKNELSSILGNIDKALTHDKSI</sequence>
<accession>A0A1X9STC4</accession>
<name>A0A1X9STC4_9BACT</name>
<keyword evidence="2" id="KW-1185">Reference proteome</keyword>
<dbReference type="EMBL" id="CP018788">
    <property type="protein sequence ID" value="ARQ99480.1"/>
    <property type="molecule type" value="Genomic_DNA"/>
</dbReference>
<gene>
    <name evidence="1" type="ORF">CIGN_1218</name>
</gene>
<dbReference type="OrthoDB" id="5373199at2"/>
<protein>
    <submittedName>
        <fullName evidence="1">Uncharacterized protein</fullName>
    </submittedName>
</protein>
<evidence type="ECO:0000313" key="2">
    <source>
        <dbReference type="Proteomes" id="UP000194309"/>
    </source>
</evidence>
<dbReference type="KEGG" id="cdev:CIGN_1218"/>
<reference evidence="1 2" key="1">
    <citation type="journal article" date="2017" name="Genome Biol. Evol.">
        <title>Comparative Genomic Analysis Identifies a Campylobacter Clade Deficient in Selenium Metabolism.</title>
        <authorList>
            <person name="Miller W.G."/>
            <person name="Yee E."/>
            <person name="Lopes B.S."/>
            <person name="Chapman M.H."/>
            <person name="Huynh S."/>
            <person name="Bono J.L."/>
            <person name="Parker C.T."/>
            <person name="Strachan N.J.C."/>
            <person name="Forbes K.J."/>
        </authorList>
    </citation>
    <scope>NUCLEOTIDE SEQUENCE [LARGE SCALE GENOMIC DNA]</scope>
    <source>
        <strain evidence="1 2">NCTC 13003</strain>
    </source>
</reference>
<proteinExistence type="predicted"/>